<dbReference type="OrthoDB" id="1936192at2759"/>
<comment type="caution">
    <text evidence="1">The sequence shown here is derived from an EMBL/GenBank/DDBJ whole genome shotgun (WGS) entry which is preliminary data.</text>
</comment>
<dbReference type="Proteomes" id="UP000634136">
    <property type="component" value="Unassembled WGS sequence"/>
</dbReference>
<dbReference type="EMBL" id="JAAIUW010000007">
    <property type="protein sequence ID" value="KAF7824119.1"/>
    <property type="molecule type" value="Genomic_DNA"/>
</dbReference>
<keyword evidence="2" id="KW-1185">Reference proteome</keyword>
<reference evidence="1" key="1">
    <citation type="submission" date="2020-09" db="EMBL/GenBank/DDBJ databases">
        <title>Genome-Enabled Discovery of Anthraquinone Biosynthesis in Senna tora.</title>
        <authorList>
            <person name="Kang S.-H."/>
            <person name="Pandey R.P."/>
            <person name="Lee C.-M."/>
            <person name="Sim J.-S."/>
            <person name="Jeong J.-T."/>
            <person name="Choi B.-S."/>
            <person name="Jung M."/>
            <person name="Ginzburg D."/>
            <person name="Zhao K."/>
            <person name="Won S.Y."/>
            <person name="Oh T.-J."/>
            <person name="Yu Y."/>
            <person name="Kim N.-H."/>
            <person name="Lee O.R."/>
            <person name="Lee T.-H."/>
            <person name="Bashyal P."/>
            <person name="Kim T.-S."/>
            <person name="Lee W.-H."/>
            <person name="Kawkins C."/>
            <person name="Kim C.-K."/>
            <person name="Kim J.S."/>
            <person name="Ahn B.O."/>
            <person name="Rhee S.Y."/>
            <person name="Sohng J.K."/>
        </authorList>
    </citation>
    <scope>NUCLEOTIDE SEQUENCE</scope>
    <source>
        <tissue evidence="1">Leaf</tissue>
    </source>
</reference>
<evidence type="ECO:0000313" key="2">
    <source>
        <dbReference type="Proteomes" id="UP000634136"/>
    </source>
</evidence>
<name>A0A834WP10_9FABA</name>
<organism evidence="1 2">
    <name type="scientific">Senna tora</name>
    <dbReference type="NCBI Taxonomy" id="362788"/>
    <lineage>
        <taxon>Eukaryota</taxon>
        <taxon>Viridiplantae</taxon>
        <taxon>Streptophyta</taxon>
        <taxon>Embryophyta</taxon>
        <taxon>Tracheophyta</taxon>
        <taxon>Spermatophyta</taxon>
        <taxon>Magnoliopsida</taxon>
        <taxon>eudicotyledons</taxon>
        <taxon>Gunneridae</taxon>
        <taxon>Pentapetalae</taxon>
        <taxon>rosids</taxon>
        <taxon>fabids</taxon>
        <taxon>Fabales</taxon>
        <taxon>Fabaceae</taxon>
        <taxon>Caesalpinioideae</taxon>
        <taxon>Cassia clade</taxon>
        <taxon>Senna</taxon>
    </lineage>
</organism>
<accession>A0A834WP10</accession>
<dbReference type="AlphaFoldDB" id="A0A834WP10"/>
<gene>
    <name evidence="1" type="ORF">G2W53_022263</name>
</gene>
<proteinExistence type="predicted"/>
<sequence length="181" mass="21595">MLKRFKKIRRGLQAMVIDDKWTKYKDDDVQKADFVKEKILSDRYYCLEWLQGAQNRLPPHKDEEICTERDKCLRRYFSDPNERLRATKEFVRFSGSEDVFSQYECLQHRWSLEPREWWIIQSSKYKEGETKMWDIGGDRWEHFDGPRTLEVASLSLDEPKLEADLLAADGGENDEIPIVEV</sequence>
<evidence type="ECO:0000313" key="1">
    <source>
        <dbReference type="EMBL" id="KAF7824119.1"/>
    </source>
</evidence>
<protein>
    <submittedName>
        <fullName evidence="1">Uncharacterized protein</fullName>
    </submittedName>
</protein>